<feature type="region of interest" description="Disordered" evidence="1">
    <location>
        <begin position="27"/>
        <end position="198"/>
    </location>
</feature>
<evidence type="ECO:0000313" key="4">
    <source>
        <dbReference type="Proteomes" id="UP000053328"/>
    </source>
</evidence>
<dbReference type="RefSeq" id="XP_016241640.1">
    <property type="nucleotide sequence ID" value="XM_016376364.1"/>
</dbReference>
<evidence type="ECO:0000256" key="1">
    <source>
        <dbReference type="SAM" id="MobiDB-lite"/>
    </source>
</evidence>
<dbReference type="AlphaFoldDB" id="A0A0D2CD38"/>
<dbReference type="EMBL" id="KN847492">
    <property type="protein sequence ID" value="KIW21424.1"/>
    <property type="molecule type" value="Genomic_DNA"/>
</dbReference>
<evidence type="ECO:0000313" key="3">
    <source>
        <dbReference type="EMBL" id="KIW21424.1"/>
    </source>
</evidence>
<feature type="signal peptide" evidence="2">
    <location>
        <begin position="1"/>
        <end position="20"/>
    </location>
</feature>
<dbReference type="HOGENOM" id="CLU_081896_0_0_1"/>
<keyword evidence="2" id="KW-0732">Signal</keyword>
<feature type="compositionally biased region" description="Gly residues" evidence="1">
    <location>
        <begin position="29"/>
        <end position="76"/>
    </location>
</feature>
<proteinExistence type="predicted"/>
<dbReference type="OrthoDB" id="2910287at2759"/>
<dbReference type="GeneID" id="27329087"/>
<feature type="compositionally biased region" description="Basic and acidic residues" evidence="1">
    <location>
        <begin position="121"/>
        <end position="159"/>
    </location>
</feature>
<protein>
    <submittedName>
        <fullName evidence="3">Uncharacterized protein</fullName>
    </submittedName>
</protein>
<evidence type="ECO:0000256" key="2">
    <source>
        <dbReference type="SAM" id="SignalP"/>
    </source>
</evidence>
<gene>
    <name evidence="3" type="ORF">PV08_02004</name>
</gene>
<accession>A0A0D2CD38</accession>
<feature type="compositionally biased region" description="Basic and acidic residues" evidence="1">
    <location>
        <begin position="170"/>
        <end position="196"/>
    </location>
</feature>
<dbReference type="Proteomes" id="UP000053328">
    <property type="component" value="Unassembled WGS sequence"/>
</dbReference>
<name>A0A0D2CD38_9EURO</name>
<sequence length="301" mass="32228">MVAIKNPILLWATVATLASAYPGQEQGWQGSGGVGHPGGMNHGGDNSGGSGSGYGGQEHGGGIQGGQGRGGQGYGGQVWKDHDGPQDGSMQGHGGQGQGNNKANHARDEDFMHKNANPGDWFKKGHDHDNRPRDSHSSGHDGQHERGGEISGPGREHQGHGFGNGNGPRDFQHGEHGEYARHGQDHGDHGGHEGGFPRHVRTRATEVGVYECSHQNWVMPCKWTPLRDGQCYNRIYDSNGSMGPDKGLTCTVYEQKNCNDNGWNTAPGWKYPGTANYHTSQFLEDHGMLGNGIISIKCKRG</sequence>
<dbReference type="VEuPathDB" id="FungiDB:PV08_02004"/>
<feature type="chain" id="PRO_5002239611" evidence="2">
    <location>
        <begin position="21"/>
        <end position="301"/>
    </location>
</feature>
<keyword evidence="4" id="KW-1185">Reference proteome</keyword>
<organism evidence="3 4">
    <name type="scientific">Exophiala spinifera</name>
    <dbReference type="NCBI Taxonomy" id="91928"/>
    <lineage>
        <taxon>Eukaryota</taxon>
        <taxon>Fungi</taxon>
        <taxon>Dikarya</taxon>
        <taxon>Ascomycota</taxon>
        <taxon>Pezizomycotina</taxon>
        <taxon>Eurotiomycetes</taxon>
        <taxon>Chaetothyriomycetidae</taxon>
        <taxon>Chaetothyriales</taxon>
        <taxon>Herpotrichiellaceae</taxon>
        <taxon>Exophiala</taxon>
    </lineage>
</organism>
<reference evidence="3 4" key="1">
    <citation type="submission" date="2015-01" db="EMBL/GenBank/DDBJ databases">
        <title>The Genome Sequence of Exophiala spinifera CBS89968.</title>
        <authorList>
            <consortium name="The Broad Institute Genomics Platform"/>
            <person name="Cuomo C."/>
            <person name="de Hoog S."/>
            <person name="Gorbushina A."/>
            <person name="Stielow B."/>
            <person name="Teixiera M."/>
            <person name="Abouelleil A."/>
            <person name="Chapman S.B."/>
            <person name="Priest M."/>
            <person name="Young S.K."/>
            <person name="Wortman J."/>
            <person name="Nusbaum C."/>
            <person name="Birren B."/>
        </authorList>
    </citation>
    <scope>NUCLEOTIDE SEQUENCE [LARGE SCALE GENOMIC DNA]</scope>
    <source>
        <strain evidence="3 4">CBS 89968</strain>
    </source>
</reference>